<reference evidence="12" key="1">
    <citation type="submission" date="2015-12" db="EMBL/GenBank/DDBJ databases">
        <title>Complete genome sequences of two moderately thermophilic Paenibacillus species.</title>
        <authorList>
            <person name="Butler R.III."/>
            <person name="Wang J."/>
            <person name="Stark B.C."/>
            <person name="Pombert J.-F."/>
        </authorList>
    </citation>
    <scope>NUCLEOTIDE SEQUENCE [LARGE SCALE GENOMIC DNA]</scope>
    <source>
        <strain evidence="12">32O-Y</strain>
    </source>
</reference>
<dbReference type="EMBL" id="CP013652">
    <property type="protein sequence ID" value="ALS23086.1"/>
    <property type="molecule type" value="Genomic_DNA"/>
</dbReference>
<keyword evidence="12" id="KW-1185">Reference proteome</keyword>
<evidence type="ECO:0000259" key="10">
    <source>
        <dbReference type="PROSITE" id="PS50893"/>
    </source>
</evidence>
<dbReference type="InterPro" id="IPR003439">
    <property type="entry name" value="ABC_transporter-like_ATP-bd"/>
</dbReference>
<evidence type="ECO:0000256" key="3">
    <source>
        <dbReference type="ARBA" id="ARBA00022475"/>
    </source>
</evidence>
<dbReference type="PROSITE" id="PS50893">
    <property type="entry name" value="ABC_TRANSPORTER_2"/>
    <property type="match status" value="1"/>
</dbReference>
<evidence type="ECO:0000256" key="7">
    <source>
        <dbReference type="ARBA" id="ARBA00022989"/>
    </source>
</evidence>
<evidence type="ECO:0000256" key="9">
    <source>
        <dbReference type="SAM" id="Phobius"/>
    </source>
</evidence>
<feature type="transmembrane region" description="Helical" evidence="9">
    <location>
        <begin position="35"/>
        <end position="53"/>
    </location>
</feature>
<dbReference type="STRING" id="162209.IJ22_27130"/>
<feature type="transmembrane region" description="Helical" evidence="9">
    <location>
        <begin position="12"/>
        <end position="29"/>
    </location>
</feature>
<dbReference type="AlphaFoldDB" id="A0A0U2W9G9"/>
<feature type="transmembrane region" description="Helical" evidence="9">
    <location>
        <begin position="217"/>
        <end position="241"/>
    </location>
</feature>
<dbReference type="GO" id="GO:0015658">
    <property type="term" value="F:branched-chain amino acid transmembrane transporter activity"/>
    <property type="evidence" value="ECO:0007669"/>
    <property type="project" value="InterPro"/>
</dbReference>
<keyword evidence="5" id="KW-0547">Nucleotide-binding</keyword>
<evidence type="ECO:0000256" key="4">
    <source>
        <dbReference type="ARBA" id="ARBA00022692"/>
    </source>
</evidence>
<dbReference type="PATRIC" id="fig|162209.4.peg.2887"/>
<evidence type="ECO:0000256" key="8">
    <source>
        <dbReference type="ARBA" id="ARBA00023136"/>
    </source>
</evidence>
<organism evidence="11 12">
    <name type="scientific">Paenibacillus naphthalenovorans</name>
    <dbReference type="NCBI Taxonomy" id="162209"/>
    <lineage>
        <taxon>Bacteria</taxon>
        <taxon>Bacillati</taxon>
        <taxon>Bacillota</taxon>
        <taxon>Bacilli</taxon>
        <taxon>Bacillales</taxon>
        <taxon>Paenibacillaceae</taxon>
        <taxon>Paenibacillus</taxon>
    </lineage>
</organism>
<dbReference type="InterPro" id="IPR003593">
    <property type="entry name" value="AAA+_ATPase"/>
</dbReference>
<dbReference type="OrthoDB" id="9789927at2"/>
<dbReference type="CDD" id="cd03219">
    <property type="entry name" value="ABC_Mj1267_LivG_branched"/>
    <property type="match status" value="1"/>
</dbReference>
<feature type="transmembrane region" description="Helical" evidence="9">
    <location>
        <begin position="86"/>
        <end position="107"/>
    </location>
</feature>
<dbReference type="RefSeq" id="WP_062409144.1">
    <property type="nucleotide sequence ID" value="NZ_CP013652.1"/>
</dbReference>
<dbReference type="InterPro" id="IPR051120">
    <property type="entry name" value="ABC_AA/LPS_Transport"/>
</dbReference>
<evidence type="ECO:0000256" key="1">
    <source>
        <dbReference type="ARBA" id="ARBA00004651"/>
    </source>
</evidence>
<evidence type="ECO:0000256" key="5">
    <source>
        <dbReference type="ARBA" id="ARBA00022741"/>
    </source>
</evidence>
<keyword evidence="7 9" id="KW-1133">Transmembrane helix</keyword>
<dbReference type="Pfam" id="PF00005">
    <property type="entry name" value="ABC_tran"/>
    <property type="match status" value="1"/>
</dbReference>
<keyword evidence="8 9" id="KW-0472">Membrane</keyword>
<dbReference type="CDD" id="cd06581">
    <property type="entry name" value="TM_PBP1_LivM_like"/>
    <property type="match status" value="1"/>
</dbReference>
<sequence length="609" mass="66511">MTTMSMQKGVQPVLTIILVLLAAVAPLLMSPSNVQLFIFWGINILLAQSINLLSGLGGQISLGHAAFYAIGAYVSAIFMVRFGFPLYITILLSAAVNALVGFLVSFPAGRVREFYLAMMTLGFGFVIEEIIKEWSSVTGGVMGLSGIPSPKLGTMHLFGIQLNLIHYYWIVFLVVVLMVWMLRNFVQSYYGRSFLAIHRSELSAASIGISPGRVKQLAYTMSACLAGVAGALYAHLMAYIGANSFGMMQSIEILVMGILGGFGTIIGPILGAGFLTFIANKLQFIKDYQLMIYSLLLVISFLFIPRGFAGLLGIRTALSKEKRLQKVKPISEISEVKPVRIPGREARTLSYSPHHKKLKVEGVIKDFGGLRALQHVSLELGQGTILGLVGPNGSGKSTLVNVISGVYPVTEGKISFGKAEITNMPTHAIAGQGIIRTFQDPHNVGNMTVKENLLLGRHQKYRSGIVSCVLNLKSSLLEEQEMLVKVHEMMELCSLAQYSEELVENLPYGVQRMVEVARAILAEPELLLLDEPAAGLSEHEMQELSKLIRYIKSRGISVILIDHHMEFLMGLIDEVIVLDSGKMIYSGDAQGMQTNQQVIEAYLGVANHA</sequence>
<feature type="domain" description="ABC transporter" evidence="10">
    <location>
        <begin position="358"/>
        <end position="605"/>
    </location>
</feature>
<feature type="transmembrane region" description="Helical" evidence="9">
    <location>
        <begin position="290"/>
        <end position="314"/>
    </location>
</feature>
<dbReference type="InterPro" id="IPR043428">
    <property type="entry name" value="LivM-like"/>
</dbReference>
<evidence type="ECO:0000313" key="11">
    <source>
        <dbReference type="EMBL" id="ALS23086.1"/>
    </source>
</evidence>
<keyword evidence="4 9" id="KW-0812">Transmembrane</keyword>
<dbReference type="SMART" id="SM00382">
    <property type="entry name" value="AAA"/>
    <property type="match status" value="1"/>
</dbReference>
<gene>
    <name evidence="11" type="ORF">IJ22_27130</name>
</gene>
<keyword evidence="6" id="KW-0067">ATP-binding</keyword>
<name>A0A0U2W9G9_9BACL</name>
<dbReference type="Pfam" id="PF02653">
    <property type="entry name" value="BPD_transp_2"/>
    <property type="match status" value="1"/>
</dbReference>
<dbReference type="FunFam" id="3.40.50.300:FF:000421">
    <property type="entry name" value="Branched-chain amino acid ABC transporter ATP-binding protein"/>
    <property type="match status" value="1"/>
</dbReference>
<feature type="transmembrane region" description="Helical" evidence="9">
    <location>
        <begin position="114"/>
        <end position="131"/>
    </location>
</feature>
<evidence type="ECO:0000256" key="2">
    <source>
        <dbReference type="ARBA" id="ARBA00022448"/>
    </source>
</evidence>
<dbReference type="PANTHER" id="PTHR45772">
    <property type="entry name" value="CONSERVED COMPONENT OF ABC TRANSPORTER FOR NATURAL AMINO ACIDS-RELATED"/>
    <property type="match status" value="1"/>
</dbReference>
<dbReference type="GO" id="GO:0005886">
    <property type="term" value="C:plasma membrane"/>
    <property type="evidence" value="ECO:0007669"/>
    <property type="project" value="UniProtKB-SubCell"/>
</dbReference>
<feature type="transmembrane region" description="Helical" evidence="9">
    <location>
        <begin position="253"/>
        <end position="278"/>
    </location>
</feature>
<dbReference type="KEGG" id="pnp:IJ22_27130"/>
<dbReference type="Gene3D" id="3.40.50.300">
    <property type="entry name" value="P-loop containing nucleotide triphosphate hydrolases"/>
    <property type="match status" value="1"/>
</dbReference>
<reference evidence="11 12" key="2">
    <citation type="journal article" date="2016" name="Genome Announc.">
        <title>Complete Genome Sequences of Two Interactive Moderate Thermophiles, Paenibacillus napthalenovorans 32O-Y and Paenibacillus sp. 32O-W.</title>
        <authorList>
            <person name="Butler R.R.III."/>
            <person name="Wang J."/>
            <person name="Stark B.C."/>
            <person name="Pombert J.F."/>
        </authorList>
    </citation>
    <scope>NUCLEOTIDE SEQUENCE [LARGE SCALE GENOMIC DNA]</scope>
    <source>
        <strain evidence="11 12">32O-Y</strain>
    </source>
</reference>
<evidence type="ECO:0000313" key="12">
    <source>
        <dbReference type="Proteomes" id="UP000061660"/>
    </source>
</evidence>
<evidence type="ECO:0000256" key="6">
    <source>
        <dbReference type="ARBA" id="ARBA00022840"/>
    </source>
</evidence>
<dbReference type="InterPro" id="IPR027417">
    <property type="entry name" value="P-loop_NTPase"/>
</dbReference>
<dbReference type="Proteomes" id="UP000061660">
    <property type="component" value="Chromosome"/>
</dbReference>
<dbReference type="GO" id="GO:0005524">
    <property type="term" value="F:ATP binding"/>
    <property type="evidence" value="ECO:0007669"/>
    <property type="project" value="UniProtKB-KW"/>
</dbReference>
<keyword evidence="2" id="KW-0813">Transport</keyword>
<feature type="transmembrane region" description="Helical" evidence="9">
    <location>
        <begin position="165"/>
        <end position="182"/>
    </location>
</feature>
<dbReference type="GO" id="GO:0016887">
    <property type="term" value="F:ATP hydrolysis activity"/>
    <property type="evidence" value="ECO:0007669"/>
    <property type="project" value="InterPro"/>
</dbReference>
<dbReference type="InterPro" id="IPR001851">
    <property type="entry name" value="ABC_transp_permease"/>
</dbReference>
<proteinExistence type="predicted"/>
<dbReference type="SUPFAM" id="SSF52540">
    <property type="entry name" value="P-loop containing nucleoside triphosphate hydrolases"/>
    <property type="match status" value="1"/>
</dbReference>
<accession>A0A0U2W9G9</accession>
<feature type="transmembrane region" description="Helical" evidence="9">
    <location>
        <begin position="60"/>
        <end position="80"/>
    </location>
</feature>
<keyword evidence="3" id="KW-1003">Cell membrane</keyword>
<comment type="subcellular location">
    <subcellularLocation>
        <location evidence="1">Cell membrane</location>
        <topology evidence="1">Multi-pass membrane protein</topology>
    </subcellularLocation>
</comment>
<protein>
    <submittedName>
        <fullName evidence="11">ABC transporter</fullName>
    </submittedName>
</protein>